<dbReference type="Proteomes" id="UP000789525">
    <property type="component" value="Unassembled WGS sequence"/>
</dbReference>
<evidence type="ECO:0000313" key="2">
    <source>
        <dbReference type="Proteomes" id="UP000789525"/>
    </source>
</evidence>
<keyword evidence="2" id="KW-1185">Reference proteome</keyword>
<protein>
    <submittedName>
        <fullName evidence="1">16333_t:CDS:1</fullName>
    </submittedName>
</protein>
<comment type="caution">
    <text evidence="1">The sequence shown here is derived from an EMBL/GenBank/DDBJ whole genome shotgun (WGS) entry which is preliminary data.</text>
</comment>
<sequence>MSCDPREVKELSAEGNESVSKAEEASDVHPGETSARSSEVEVCILETLDSLVEDYDEEEDKDYQLDSEESEDEGESSEDEDSYDDVDPEELNEVAKSAVDRLDPVEKSKLFVPGVTVLRDGKSFASLRNNDAVEELAEKFKLIFS</sequence>
<proteinExistence type="predicted"/>
<dbReference type="EMBL" id="CAJVPT010002051">
    <property type="protein sequence ID" value="CAG8474207.1"/>
    <property type="molecule type" value="Genomic_DNA"/>
</dbReference>
<evidence type="ECO:0000313" key="1">
    <source>
        <dbReference type="EMBL" id="CAG8474207.1"/>
    </source>
</evidence>
<reference evidence="1" key="1">
    <citation type="submission" date="2021-06" db="EMBL/GenBank/DDBJ databases">
        <authorList>
            <person name="Kallberg Y."/>
            <person name="Tangrot J."/>
            <person name="Rosling A."/>
        </authorList>
    </citation>
    <scope>NUCLEOTIDE SEQUENCE</scope>
    <source>
        <strain evidence="1">CL356</strain>
    </source>
</reference>
<name>A0ACA9KIX7_9GLOM</name>
<accession>A0ACA9KIX7</accession>
<gene>
    <name evidence="1" type="ORF">ACOLOM_LOCUS1719</name>
</gene>
<organism evidence="1 2">
    <name type="scientific">Acaulospora colombiana</name>
    <dbReference type="NCBI Taxonomy" id="27376"/>
    <lineage>
        <taxon>Eukaryota</taxon>
        <taxon>Fungi</taxon>
        <taxon>Fungi incertae sedis</taxon>
        <taxon>Mucoromycota</taxon>
        <taxon>Glomeromycotina</taxon>
        <taxon>Glomeromycetes</taxon>
        <taxon>Diversisporales</taxon>
        <taxon>Acaulosporaceae</taxon>
        <taxon>Acaulospora</taxon>
    </lineage>
</organism>